<proteinExistence type="predicted"/>
<name>A0A5N0VLW0_9PSEU</name>
<dbReference type="RefSeq" id="WP_144748612.1">
    <property type="nucleotide sequence ID" value="NZ_VMNW02000005.1"/>
</dbReference>
<evidence type="ECO:0000259" key="1">
    <source>
        <dbReference type="PROSITE" id="PS51725"/>
    </source>
</evidence>
<dbReference type="Gene3D" id="3.30.70.100">
    <property type="match status" value="1"/>
</dbReference>
<dbReference type="InterPro" id="IPR011008">
    <property type="entry name" value="Dimeric_a/b-barrel"/>
</dbReference>
<keyword evidence="2" id="KW-0560">Oxidoreductase</keyword>
<dbReference type="SUPFAM" id="SSF54909">
    <property type="entry name" value="Dimeric alpha+beta barrel"/>
    <property type="match status" value="1"/>
</dbReference>
<dbReference type="AlphaFoldDB" id="A0A5N0VLW0"/>
<dbReference type="Proteomes" id="UP000319769">
    <property type="component" value="Unassembled WGS sequence"/>
</dbReference>
<dbReference type="EMBL" id="VMNW02000005">
    <property type="protein sequence ID" value="KAA9165601.1"/>
    <property type="molecule type" value="Genomic_DNA"/>
</dbReference>
<keyword evidence="3" id="KW-1185">Reference proteome</keyword>
<dbReference type="InterPro" id="IPR007138">
    <property type="entry name" value="ABM_dom"/>
</dbReference>
<feature type="domain" description="ABM" evidence="1">
    <location>
        <begin position="6"/>
        <end position="95"/>
    </location>
</feature>
<accession>A0A5N0VLW0</accession>
<organism evidence="2 3">
    <name type="scientific">Amycolatopsis acidicola</name>
    <dbReference type="NCBI Taxonomy" id="2596893"/>
    <lineage>
        <taxon>Bacteria</taxon>
        <taxon>Bacillati</taxon>
        <taxon>Actinomycetota</taxon>
        <taxon>Actinomycetes</taxon>
        <taxon>Pseudonocardiales</taxon>
        <taxon>Pseudonocardiaceae</taxon>
        <taxon>Amycolatopsis</taxon>
    </lineage>
</organism>
<dbReference type="InterPro" id="IPR050744">
    <property type="entry name" value="AI-2_Isomerase_LsrG"/>
</dbReference>
<dbReference type="Pfam" id="PF03992">
    <property type="entry name" value="ABM"/>
    <property type="match status" value="1"/>
</dbReference>
<evidence type="ECO:0000313" key="3">
    <source>
        <dbReference type="Proteomes" id="UP000319769"/>
    </source>
</evidence>
<dbReference type="PANTHER" id="PTHR33336">
    <property type="entry name" value="QUINOL MONOOXYGENASE YGIN-RELATED"/>
    <property type="match status" value="1"/>
</dbReference>
<comment type="caution">
    <text evidence="2">The sequence shown here is derived from an EMBL/GenBank/DDBJ whole genome shotgun (WGS) entry which is preliminary data.</text>
</comment>
<protein>
    <submittedName>
        <fullName evidence="2">Antibiotic biosynthesis monooxygenase</fullName>
    </submittedName>
</protein>
<dbReference type="PROSITE" id="PS51725">
    <property type="entry name" value="ABM"/>
    <property type="match status" value="1"/>
</dbReference>
<gene>
    <name evidence="2" type="ORF">FPZ12_005920</name>
</gene>
<dbReference type="PANTHER" id="PTHR33336:SF15">
    <property type="entry name" value="ABM DOMAIN-CONTAINING PROTEIN"/>
    <property type="match status" value="1"/>
</dbReference>
<sequence>MSDGSLVVVATIEAAEGNEEKVEQALRNAVRAVHAEPGCLRYALHRDAANPRTFVMVEKWASADALRTHSKAPALAELGKTLKGLLTKPLDVRTLAALPDGEDGQGAI</sequence>
<dbReference type="GO" id="GO:0004497">
    <property type="term" value="F:monooxygenase activity"/>
    <property type="evidence" value="ECO:0007669"/>
    <property type="project" value="UniProtKB-KW"/>
</dbReference>
<evidence type="ECO:0000313" key="2">
    <source>
        <dbReference type="EMBL" id="KAA9165601.1"/>
    </source>
</evidence>
<keyword evidence="2" id="KW-0503">Monooxygenase</keyword>
<reference evidence="2" key="1">
    <citation type="submission" date="2019-09" db="EMBL/GenBank/DDBJ databases">
        <authorList>
            <person name="Teo W.F.A."/>
            <person name="Duangmal K."/>
        </authorList>
    </citation>
    <scope>NUCLEOTIDE SEQUENCE [LARGE SCALE GENOMIC DNA]</scope>
    <source>
        <strain evidence="2">K81G1</strain>
    </source>
</reference>
<dbReference type="OrthoDB" id="5241825at2"/>